<dbReference type="InterPro" id="IPR011004">
    <property type="entry name" value="Trimer_LpxA-like_sf"/>
</dbReference>
<dbReference type="Gene3D" id="2.160.10.10">
    <property type="entry name" value="Hexapeptide repeat proteins"/>
    <property type="match status" value="1"/>
</dbReference>
<dbReference type="PANTHER" id="PTHR23416:SF23">
    <property type="entry name" value="ACETYLTRANSFERASE C18B11.09C-RELATED"/>
    <property type="match status" value="1"/>
</dbReference>
<sequence>MTYIRNFIFNALMGLIPISQFFSLKRVLANICGIKLSNTTRLSHNIKIFGGGQIDIGADTWVGINTKFYIPFGAFIRIGDFCDIAPDVIFQTGTHDIGFSHRRAGNGNISSICIGNGTWVGIRALILPGVKIGNGCIVAAGAVVIAGEYPDNVLLAGVPARIIKSLGDS</sequence>
<keyword evidence="4" id="KW-1185">Reference proteome</keyword>
<protein>
    <submittedName>
        <fullName evidence="3">Acyltransferase</fullName>
    </submittedName>
</protein>
<dbReference type="PANTHER" id="PTHR23416">
    <property type="entry name" value="SIALIC ACID SYNTHASE-RELATED"/>
    <property type="match status" value="1"/>
</dbReference>
<comment type="caution">
    <text evidence="3">The sequence shown here is derived from an EMBL/GenBank/DDBJ whole genome shotgun (WGS) entry which is preliminary data.</text>
</comment>
<keyword evidence="3" id="KW-0012">Acyltransferase</keyword>
<evidence type="ECO:0000313" key="3">
    <source>
        <dbReference type="EMBL" id="NHQ88507.1"/>
    </source>
</evidence>
<dbReference type="InterPro" id="IPR001451">
    <property type="entry name" value="Hexapep"/>
</dbReference>
<evidence type="ECO:0000256" key="1">
    <source>
        <dbReference type="ARBA" id="ARBA00007274"/>
    </source>
</evidence>
<dbReference type="CDD" id="cd04647">
    <property type="entry name" value="LbH_MAT_like"/>
    <property type="match status" value="1"/>
</dbReference>
<dbReference type="InterPro" id="IPR051159">
    <property type="entry name" value="Hexapeptide_acetyltransf"/>
</dbReference>
<dbReference type="Pfam" id="PF00132">
    <property type="entry name" value="Hexapep"/>
    <property type="match status" value="1"/>
</dbReference>
<keyword evidence="2" id="KW-0808">Transferase</keyword>
<dbReference type="Proteomes" id="UP000712570">
    <property type="component" value="Unassembled WGS sequence"/>
</dbReference>
<organism evidence="3 4">
    <name type="scientific">Iodobacter violaceini</name>
    <dbReference type="NCBI Taxonomy" id="3044271"/>
    <lineage>
        <taxon>Bacteria</taxon>
        <taxon>Pseudomonadati</taxon>
        <taxon>Pseudomonadota</taxon>
        <taxon>Betaproteobacteria</taxon>
        <taxon>Neisseriales</taxon>
        <taxon>Chitinibacteraceae</taxon>
        <taxon>Iodobacter</taxon>
    </lineage>
</organism>
<dbReference type="SUPFAM" id="SSF51161">
    <property type="entry name" value="Trimeric LpxA-like enzymes"/>
    <property type="match status" value="1"/>
</dbReference>
<dbReference type="RefSeq" id="WP_166830255.1">
    <property type="nucleotide sequence ID" value="NZ_JAAOLX010000016.1"/>
</dbReference>
<evidence type="ECO:0000313" key="4">
    <source>
        <dbReference type="Proteomes" id="UP000712570"/>
    </source>
</evidence>
<reference evidence="3 4" key="1">
    <citation type="submission" date="2020-03" db="EMBL/GenBank/DDBJ databases">
        <title>Draft genome sequence of environmentally isolated violet-colored cultures.</title>
        <authorList>
            <person name="Wilson H.S."/>
        </authorList>
    </citation>
    <scope>NUCLEOTIDE SEQUENCE [LARGE SCALE GENOMIC DNA]</scope>
    <source>
        <strain evidence="3 4">HSC-16F04</strain>
    </source>
</reference>
<accession>A0ABX0L187</accession>
<comment type="similarity">
    <text evidence="1">Belongs to the transferase hexapeptide repeat family.</text>
</comment>
<name>A0ABX0L187_9NEIS</name>
<evidence type="ECO:0000256" key="2">
    <source>
        <dbReference type="ARBA" id="ARBA00022679"/>
    </source>
</evidence>
<dbReference type="GO" id="GO:0016746">
    <property type="term" value="F:acyltransferase activity"/>
    <property type="evidence" value="ECO:0007669"/>
    <property type="project" value="UniProtKB-KW"/>
</dbReference>
<dbReference type="EMBL" id="JAAOLX010000016">
    <property type="protein sequence ID" value="NHQ88507.1"/>
    <property type="molecule type" value="Genomic_DNA"/>
</dbReference>
<gene>
    <name evidence="3" type="ORF">HA050_20620</name>
</gene>
<proteinExistence type="inferred from homology"/>